<dbReference type="Proteomes" id="UP001283341">
    <property type="component" value="Unassembled WGS sequence"/>
</dbReference>
<feature type="region of interest" description="Disordered" evidence="1">
    <location>
        <begin position="1"/>
        <end position="44"/>
    </location>
</feature>
<evidence type="ECO:0000256" key="1">
    <source>
        <dbReference type="SAM" id="MobiDB-lite"/>
    </source>
</evidence>
<evidence type="ECO:0000313" key="3">
    <source>
        <dbReference type="EMBL" id="KAK3313747.1"/>
    </source>
</evidence>
<reference evidence="3" key="1">
    <citation type="journal article" date="2023" name="Mol. Phylogenet. Evol.">
        <title>Genome-scale phylogeny and comparative genomics of the fungal order Sordariales.</title>
        <authorList>
            <person name="Hensen N."/>
            <person name="Bonometti L."/>
            <person name="Westerberg I."/>
            <person name="Brannstrom I.O."/>
            <person name="Guillou S."/>
            <person name="Cros-Aarteil S."/>
            <person name="Calhoun S."/>
            <person name="Haridas S."/>
            <person name="Kuo A."/>
            <person name="Mondo S."/>
            <person name="Pangilinan J."/>
            <person name="Riley R."/>
            <person name="LaButti K."/>
            <person name="Andreopoulos B."/>
            <person name="Lipzen A."/>
            <person name="Chen C."/>
            <person name="Yan M."/>
            <person name="Daum C."/>
            <person name="Ng V."/>
            <person name="Clum A."/>
            <person name="Steindorff A."/>
            <person name="Ohm R.A."/>
            <person name="Martin F."/>
            <person name="Silar P."/>
            <person name="Natvig D.O."/>
            <person name="Lalanne C."/>
            <person name="Gautier V."/>
            <person name="Ament-Velasquez S.L."/>
            <person name="Kruys A."/>
            <person name="Hutchinson M.I."/>
            <person name="Powell A.J."/>
            <person name="Barry K."/>
            <person name="Miller A.N."/>
            <person name="Grigoriev I.V."/>
            <person name="Debuchy R."/>
            <person name="Gladieux P."/>
            <person name="Hiltunen Thoren M."/>
            <person name="Johannesson H."/>
        </authorList>
    </citation>
    <scope>NUCLEOTIDE SEQUENCE</scope>
    <source>
        <strain evidence="3">CBS 118394</strain>
    </source>
</reference>
<dbReference type="PANTHER" id="PTHR38048">
    <property type="entry name" value="EXPRESSED PROTEIN"/>
    <property type="match status" value="1"/>
</dbReference>
<feature type="compositionally biased region" description="Low complexity" evidence="1">
    <location>
        <begin position="1"/>
        <end position="16"/>
    </location>
</feature>
<evidence type="ECO:0000313" key="4">
    <source>
        <dbReference type="Proteomes" id="UP001283341"/>
    </source>
</evidence>
<dbReference type="PANTHER" id="PTHR38048:SF1">
    <property type="entry name" value="HEMERYTHRIN-LIKE DOMAIN-CONTAINING PROTEIN"/>
    <property type="match status" value="1"/>
</dbReference>
<dbReference type="Gene3D" id="1.20.120.520">
    <property type="entry name" value="nmb1532 protein domain like"/>
    <property type="match status" value="1"/>
</dbReference>
<dbReference type="InterPro" id="IPR012312">
    <property type="entry name" value="Hemerythrin-like"/>
</dbReference>
<protein>
    <recommendedName>
        <fullName evidence="2">Hemerythrin-like domain-containing protein</fullName>
    </recommendedName>
</protein>
<reference evidence="3" key="2">
    <citation type="submission" date="2023-06" db="EMBL/GenBank/DDBJ databases">
        <authorList>
            <consortium name="Lawrence Berkeley National Laboratory"/>
            <person name="Haridas S."/>
            <person name="Hensen N."/>
            <person name="Bonometti L."/>
            <person name="Westerberg I."/>
            <person name="Brannstrom I.O."/>
            <person name="Guillou S."/>
            <person name="Cros-Aarteil S."/>
            <person name="Calhoun S."/>
            <person name="Kuo A."/>
            <person name="Mondo S."/>
            <person name="Pangilinan J."/>
            <person name="Riley R."/>
            <person name="Labutti K."/>
            <person name="Andreopoulos B."/>
            <person name="Lipzen A."/>
            <person name="Chen C."/>
            <person name="Yanf M."/>
            <person name="Daum C."/>
            <person name="Ng V."/>
            <person name="Clum A."/>
            <person name="Steindorff A."/>
            <person name="Ohm R."/>
            <person name="Martin F."/>
            <person name="Silar P."/>
            <person name="Natvig D."/>
            <person name="Lalanne C."/>
            <person name="Gautier V."/>
            <person name="Ament-Velasquez S.L."/>
            <person name="Kruys A."/>
            <person name="Hutchinson M.I."/>
            <person name="Powell A.J."/>
            <person name="Barry K."/>
            <person name="Miller A.N."/>
            <person name="Grigoriev I.V."/>
            <person name="Debuchy R."/>
            <person name="Gladieux P."/>
            <person name="Thoren M.H."/>
            <person name="Johannesson H."/>
        </authorList>
    </citation>
    <scope>NUCLEOTIDE SEQUENCE</scope>
    <source>
        <strain evidence="3">CBS 118394</strain>
    </source>
</reference>
<dbReference type="EMBL" id="JAUEDM010000007">
    <property type="protein sequence ID" value="KAK3313747.1"/>
    <property type="molecule type" value="Genomic_DNA"/>
</dbReference>
<evidence type="ECO:0000259" key="2">
    <source>
        <dbReference type="Pfam" id="PF01814"/>
    </source>
</evidence>
<dbReference type="InterPro" id="IPR053206">
    <property type="entry name" value="Dimeric_xanthone_biosynth"/>
</dbReference>
<organism evidence="3 4">
    <name type="scientific">Apodospora peruviana</name>
    <dbReference type="NCBI Taxonomy" id="516989"/>
    <lineage>
        <taxon>Eukaryota</taxon>
        <taxon>Fungi</taxon>
        <taxon>Dikarya</taxon>
        <taxon>Ascomycota</taxon>
        <taxon>Pezizomycotina</taxon>
        <taxon>Sordariomycetes</taxon>
        <taxon>Sordariomycetidae</taxon>
        <taxon>Sordariales</taxon>
        <taxon>Lasiosphaeriaceae</taxon>
        <taxon>Apodospora</taxon>
    </lineage>
</organism>
<dbReference type="AlphaFoldDB" id="A0AAE0HVM8"/>
<dbReference type="Pfam" id="PF01814">
    <property type="entry name" value="Hemerythrin"/>
    <property type="match status" value="1"/>
</dbReference>
<proteinExistence type="predicted"/>
<name>A0AAE0HVM8_9PEZI</name>
<gene>
    <name evidence="3" type="ORF">B0H66DRAFT_606993</name>
</gene>
<keyword evidence="4" id="KW-1185">Reference proteome</keyword>
<comment type="caution">
    <text evidence="3">The sequence shown here is derived from an EMBL/GenBank/DDBJ whole genome shotgun (WGS) entry which is preliminary data.</text>
</comment>
<feature type="domain" description="Hemerythrin-like" evidence="2">
    <location>
        <begin position="55"/>
        <end position="190"/>
    </location>
</feature>
<sequence>MSDSAAASGSASGAGSNPDPAVAPKKPSPGGSEAAAEQPLPPLTPEHFRVYNRLAEQMDYFHNHFREMWTTLYTACTNGRRPPGTSLRQFIDEGLRLTQYLEAHHSIEESYLYPLLARKMPQFKTTGRHKNDCELLKQHQQIHEGMDVFVAYLQACKNRETELELSVLKEKMDLWGEVLMKHLDQEVKELEADVMRRYWTMDEVKAFPI</sequence>
<accession>A0AAE0HVM8</accession>
<dbReference type="CDD" id="cd12108">
    <property type="entry name" value="Hr-like"/>
    <property type="match status" value="1"/>
</dbReference>